<dbReference type="PANTHER" id="PTHR36115">
    <property type="entry name" value="PROLINE-RICH ANTIGEN HOMOLOG-RELATED"/>
    <property type="match status" value="1"/>
</dbReference>
<dbReference type="PANTHER" id="PTHR36115:SF10">
    <property type="entry name" value="RDD DOMAIN-CONTAINING PROTEIN"/>
    <property type="match status" value="1"/>
</dbReference>
<sequence>MNRVFPECEAEVQQASLLRRFAAMIYDAFLVAAIWMCTGFAAVGLNNGNVVEGPLFQSVLFLLTFAFFAYFWVRLGQTLGMQAWKLRVQTIDGKHISLRQALIRFMTAILSFACFGLGFFWMLFSANKATWHDSFSETQIVLLNKKSK</sequence>
<dbReference type="EMBL" id="AP014545">
    <property type="protein sequence ID" value="BBB27428.1"/>
    <property type="molecule type" value="Genomic_DNA"/>
</dbReference>
<dbReference type="RefSeq" id="WP_019622666.1">
    <property type="nucleotide sequence ID" value="NZ_AP014545.1"/>
</dbReference>
<feature type="transmembrane region" description="Helical" evidence="6">
    <location>
        <begin position="21"/>
        <end position="43"/>
    </location>
</feature>
<organism evidence="8 9">
    <name type="scientific">Amphritea japonica ATCC BAA-1530</name>
    <dbReference type="NCBI Taxonomy" id="1278309"/>
    <lineage>
        <taxon>Bacteria</taxon>
        <taxon>Pseudomonadati</taxon>
        <taxon>Pseudomonadota</taxon>
        <taxon>Gammaproteobacteria</taxon>
        <taxon>Oceanospirillales</taxon>
        <taxon>Oceanospirillaceae</taxon>
        <taxon>Amphritea</taxon>
    </lineage>
</organism>
<dbReference type="GO" id="GO:0005886">
    <property type="term" value="C:plasma membrane"/>
    <property type="evidence" value="ECO:0007669"/>
    <property type="project" value="UniProtKB-SubCell"/>
</dbReference>
<keyword evidence="9" id="KW-1185">Reference proteome</keyword>
<gene>
    <name evidence="8" type="ORF">AMJAP_2842</name>
</gene>
<keyword evidence="4 6" id="KW-1133">Transmembrane helix</keyword>
<keyword evidence="2" id="KW-1003">Cell membrane</keyword>
<evidence type="ECO:0000256" key="2">
    <source>
        <dbReference type="ARBA" id="ARBA00022475"/>
    </source>
</evidence>
<keyword evidence="3 6" id="KW-0812">Transmembrane</keyword>
<dbReference type="InterPro" id="IPR010432">
    <property type="entry name" value="RDD"/>
</dbReference>
<keyword evidence="5 6" id="KW-0472">Membrane</keyword>
<evidence type="ECO:0000256" key="4">
    <source>
        <dbReference type="ARBA" id="ARBA00022989"/>
    </source>
</evidence>
<evidence type="ECO:0000256" key="3">
    <source>
        <dbReference type="ARBA" id="ARBA00022692"/>
    </source>
</evidence>
<evidence type="ECO:0000313" key="8">
    <source>
        <dbReference type="EMBL" id="BBB27428.1"/>
    </source>
</evidence>
<evidence type="ECO:0000259" key="7">
    <source>
        <dbReference type="Pfam" id="PF06271"/>
    </source>
</evidence>
<reference evidence="8 9" key="1">
    <citation type="journal article" date="2008" name="Int. J. Syst. Evol. Microbiol.">
        <title>Amphritea japonica sp. nov. and Amphritea balenae sp. nov., isolated from the sediment adjacent to sperm whale carcasses off Kagoshima, Japan.</title>
        <authorList>
            <person name="Miyazaki M."/>
            <person name="Nogi Y."/>
            <person name="Fujiwara Y."/>
            <person name="Kawato M."/>
            <person name="Nagahama T."/>
            <person name="Kubokawa K."/>
            <person name="Horikoshi K."/>
        </authorList>
    </citation>
    <scope>NUCLEOTIDE SEQUENCE [LARGE SCALE GENOMIC DNA]</scope>
    <source>
        <strain evidence="8 9">ATCC BAA-1530</strain>
    </source>
</reference>
<dbReference type="Pfam" id="PF06271">
    <property type="entry name" value="RDD"/>
    <property type="match status" value="1"/>
</dbReference>
<evidence type="ECO:0000256" key="5">
    <source>
        <dbReference type="ARBA" id="ARBA00023136"/>
    </source>
</evidence>
<comment type="subcellular location">
    <subcellularLocation>
        <location evidence="1">Cell membrane</location>
        <topology evidence="1">Multi-pass membrane protein</topology>
    </subcellularLocation>
</comment>
<feature type="transmembrane region" description="Helical" evidence="6">
    <location>
        <begin position="55"/>
        <end position="73"/>
    </location>
</feature>
<feature type="transmembrane region" description="Helical" evidence="6">
    <location>
        <begin position="101"/>
        <end position="124"/>
    </location>
</feature>
<proteinExistence type="predicted"/>
<dbReference type="InterPro" id="IPR051791">
    <property type="entry name" value="Pra-immunoreactive"/>
</dbReference>
<dbReference type="Proteomes" id="UP000595663">
    <property type="component" value="Chromosome"/>
</dbReference>
<protein>
    <recommendedName>
        <fullName evidence="7">RDD domain-containing protein</fullName>
    </recommendedName>
</protein>
<feature type="domain" description="RDD" evidence="7">
    <location>
        <begin position="15"/>
        <end position="136"/>
    </location>
</feature>
<dbReference type="AlphaFoldDB" id="A0A7R6PDH2"/>
<evidence type="ECO:0000256" key="6">
    <source>
        <dbReference type="SAM" id="Phobius"/>
    </source>
</evidence>
<name>A0A7R6PDH2_9GAMM</name>
<accession>A0A7R6PDH2</accession>
<dbReference type="KEGG" id="ajp:AMJAP_2842"/>
<evidence type="ECO:0000256" key="1">
    <source>
        <dbReference type="ARBA" id="ARBA00004651"/>
    </source>
</evidence>
<evidence type="ECO:0000313" key="9">
    <source>
        <dbReference type="Proteomes" id="UP000595663"/>
    </source>
</evidence>
<dbReference type="OrthoDB" id="9793824at2"/>